<dbReference type="Proteomes" id="UP000234681">
    <property type="component" value="Chromosome 10"/>
</dbReference>
<dbReference type="AlphaFoldDB" id="A6HKR5"/>
<proteinExistence type="predicted"/>
<dbReference type="EMBL" id="CH473948">
    <property type="protein sequence ID" value="EDM06620.1"/>
    <property type="molecule type" value="Genomic_DNA"/>
</dbReference>
<name>A6HKR5_RAT</name>
<reference evidence="2 3" key="1">
    <citation type="submission" date="2005-07" db="EMBL/GenBank/DDBJ databases">
        <authorList>
            <person name="Mural R.J."/>
            <person name="Li P.W."/>
            <person name="Adams M.D."/>
            <person name="Amanatides P.G."/>
            <person name="Baden-Tillson H."/>
            <person name="Barnstead M."/>
            <person name="Chin S.H."/>
            <person name="Dew I."/>
            <person name="Evans C.A."/>
            <person name="Ferriera S."/>
            <person name="Flanigan M."/>
            <person name="Fosler C."/>
            <person name="Glodek A."/>
            <person name="Gu Z."/>
            <person name="Holt R.A."/>
            <person name="Jennings D."/>
            <person name="Kraft C.L."/>
            <person name="Lu F."/>
            <person name="Nguyen T."/>
            <person name="Nusskern D.R."/>
            <person name="Pfannkoch C.M."/>
            <person name="Sitter C."/>
            <person name="Sutton G.G."/>
            <person name="Venter J.C."/>
            <person name="Wang Z."/>
            <person name="Woodage T."/>
            <person name="Zheng X.H."/>
            <person name="Zhong F."/>
        </authorList>
    </citation>
    <scope>NUCLEOTIDE SEQUENCE [LARGE SCALE GENOMIC DNA]</scope>
    <source>
        <strain>BN</strain>
        <strain evidence="3">Sprague-Dawley</strain>
    </source>
</reference>
<evidence type="ECO:0000313" key="2">
    <source>
        <dbReference type="EMBL" id="EDM06620.1"/>
    </source>
</evidence>
<protein>
    <submittedName>
        <fullName evidence="2">RCG35113</fullName>
    </submittedName>
</protein>
<feature type="non-terminal residue" evidence="2">
    <location>
        <position position="51"/>
    </location>
</feature>
<organism evidence="2 3">
    <name type="scientific">Rattus norvegicus</name>
    <name type="common">Rat</name>
    <dbReference type="NCBI Taxonomy" id="10116"/>
    <lineage>
        <taxon>Eukaryota</taxon>
        <taxon>Metazoa</taxon>
        <taxon>Chordata</taxon>
        <taxon>Craniata</taxon>
        <taxon>Vertebrata</taxon>
        <taxon>Euteleostomi</taxon>
        <taxon>Mammalia</taxon>
        <taxon>Eutheria</taxon>
        <taxon>Euarchontoglires</taxon>
        <taxon>Glires</taxon>
        <taxon>Rodentia</taxon>
        <taxon>Myomorpha</taxon>
        <taxon>Muroidea</taxon>
        <taxon>Muridae</taxon>
        <taxon>Murinae</taxon>
        <taxon>Rattus</taxon>
    </lineage>
</organism>
<feature type="region of interest" description="Disordered" evidence="1">
    <location>
        <begin position="26"/>
        <end position="51"/>
    </location>
</feature>
<evidence type="ECO:0000313" key="3">
    <source>
        <dbReference type="Proteomes" id="UP000234681"/>
    </source>
</evidence>
<accession>A6HKR5</accession>
<gene>
    <name evidence="2" type="ORF">rCG_35113</name>
</gene>
<evidence type="ECO:0000256" key="1">
    <source>
        <dbReference type="SAM" id="MobiDB-lite"/>
    </source>
</evidence>
<sequence length="51" mass="5919">MVKSSDSTPQRPQPSREIRNIIRMYQSRPGPVPVPVQPTRPFKTFQKKNDP</sequence>